<comment type="similarity">
    <text evidence="1">Belongs to the sigma-70 factor family. ECF subfamily.</text>
</comment>
<keyword evidence="4" id="KW-0804">Transcription</keyword>
<evidence type="ECO:0000259" key="5">
    <source>
        <dbReference type="Pfam" id="PF04542"/>
    </source>
</evidence>
<dbReference type="GO" id="GO:0003677">
    <property type="term" value="F:DNA binding"/>
    <property type="evidence" value="ECO:0007669"/>
    <property type="project" value="InterPro"/>
</dbReference>
<dbReference type="Gene3D" id="1.10.10.10">
    <property type="entry name" value="Winged helix-like DNA-binding domain superfamily/Winged helix DNA-binding domain"/>
    <property type="match status" value="1"/>
</dbReference>
<dbReference type="PANTHER" id="PTHR43133">
    <property type="entry name" value="RNA POLYMERASE ECF-TYPE SIGMA FACTO"/>
    <property type="match status" value="1"/>
</dbReference>
<dbReference type="InterPro" id="IPR014284">
    <property type="entry name" value="RNA_pol_sigma-70_dom"/>
</dbReference>
<dbReference type="EMBL" id="QPMM01000014">
    <property type="protein sequence ID" value="RFS19231.1"/>
    <property type="molecule type" value="Genomic_DNA"/>
</dbReference>
<dbReference type="OrthoDB" id="656273at2"/>
<dbReference type="InterPro" id="IPR039425">
    <property type="entry name" value="RNA_pol_sigma-70-like"/>
</dbReference>
<evidence type="ECO:0000259" key="6">
    <source>
        <dbReference type="Pfam" id="PF08281"/>
    </source>
</evidence>
<dbReference type="CDD" id="cd06171">
    <property type="entry name" value="Sigma70_r4"/>
    <property type="match status" value="1"/>
</dbReference>
<dbReference type="InterPro" id="IPR007627">
    <property type="entry name" value="RNA_pol_sigma70_r2"/>
</dbReference>
<reference evidence="7 8" key="1">
    <citation type="submission" date="2018-07" db="EMBL/GenBank/DDBJ databases">
        <title>Chitinophaga K2CV101002-2 sp. nov., isolated from a monsoon evergreen broad-leaved forest soil.</title>
        <authorList>
            <person name="Lv Y."/>
        </authorList>
    </citation>
    <scope>NUCLEOTIDE SEQUENCE [LARGE SCALE GENOMIC DNA]</scope>
    <source>
        <strain evidence="7 8">GDMCC 1.1288</strain>
    </source>
</reference>
<dbReference type="InterPro" id="IPR013325">
    <property type="entry name" value="RNA_pol_sigma_r2"/>
</dbReference>
<dbReference type="SUPFAM" id="SSF88659">
    <property type="entry name" value="Sigma3 and sigma4 domains of RNA polymerase sigma factors"/>
    <property type="match status" value="1"/>
</dbReference>
<dbReference type="InterPro" id="IPR013324">
    <property type="entry name" value="RNA_pol_sigma_r3/r4-like"/>
</dbReference>
<sequence length="195" mass="22637">MPGIIPYEEEELLARIAENDTAAYAYLYDTFYNTLVYFSLSIIEDQQQAEDIATESLLKLWKSPTRFDSFGKLRGYLFTLTRNASLNYLKHLRVRERSSLEISGQENPSDNYLETLVIESDLMRLIYQEINRLPVSYREVVELLYLQDVPSAEAAARLGISMENLRQRKGRAIKELKSVLLKKGVNDLFLSIFFF</sequence>
<dbReference type="PANTHER" id="PTHR43133:SF46">
    <property type="entry name" value="RNA POLYMERASE SIGMA-70 FACTOR ECF SUBFAMILY"/>
    <property type="match status" value="1"/>
</dbReference>
<accession>A0A3E1Y3H7</accession>
<dbReference type="GO" id="GO:0016987">
    <property type="term" value="F:sigma factor activity"/>
    <property type="evidence" value="ECO:0007669"/>
    <property type="project" value="UniProtKB-KW"/>
</dbReference>
<keyword evidence="3" id="KW-0731">Sigma factor</keyword>
<dbReference type="AlphaFoldDB" id="A0A3E1Y3H7"/>
<dbReference type="GO" id="GO:0006352">
    <property type="term" value="P:DNA-templated transcription initiation"/>
    <property type="evidence" value="ECO:0007669"/>
    <property type="project" value="InterPro"/>
</dbReference>
<proteinExistence type="inferred from homology"/>
<evidence type="ECO:0000256" key="1">
    <source>
        <dbReference type="ARBA" id="ARBA00010641"/>
    </source>
</evidence>
<gene>
    <name evidence="7" type="ORF">DVR12_23625</name>
</gene>
<dbReference type="InterPro" id="IPR013249">
    <property type="entry name" value="RNA_pol_sigma70_r4_t2"/>
</dbReference>
<evidence type="ECO:0000313" key="7">
    <source>
        <dbReference type="EMBL" id="RFS19231.1"/>
    </source>
</evidence>
<keyword evidence="8" id="KW-1185">Reference proteome</keyword>
<dbReference type="NCBIfam" id="TIGR02937">
    <property type="entry name" value="sigma70-ECF"/>
    <property type="match status" value="1"/>
</dbReference>
<dbReference type="InterPro" id="IPR036388">
    <property type="entry name" value="WH-like_DNA-bd_sf"/>
</dbReference>
<dbReference type="SUPFAM" id="SSF88946">
    <property type="entry name" value="Sigma2 domain of RNA polymerase sigma factors"/>
    <property type="match status" value="1"/>
</dbReference>
<name>A0A3E1Y3H7_9BACT</name>
<dbReference type="Proteomes" id="UP000260644">
    <property type="component" value="Unassembled WGS sequence"/>
</dbReference>
<evidence type="ECO:0000256" key="3">
    <source>
        <dbReference type="ARBA" id="ARBA00023082"/>
    </source>
</evidence>
<dbReference type="RefSeq" id="WP_116978283.1">
    <property type="nucleotide sequence ID" value="NZ_QPMM01000014.1"/>
</dbReference>
<evidence type="ECO:0000256" key="4">
    <source>
        <dbReference type="ARBA" id="ARBA00023163"/>
    </source>
</evidence>
<evidence type="ECO:0000256" key="2">
    <source>
        <dbReference type="ARBA" id="ARBA00023015"/>
    </source>
</evidence>
<evidence type="ECO:0000313" key="8">
    <source>
        <dbReference type="Proteomes" id="UP000260644"/>
    </source>
</evidence>
<dbReference type="Gene3D" id="1.10.1740.10">
    <property type="match status" value="1"/>
</dbReference>
<comment type="caution">
    <text evidence="7">The sequence shown here is derived from an EMBL/GenBank/DDBJ whole genome shotgun (WGS) entry which is preliminary data.</text>
</comment>
<dbReference type="Pfam" id="PF08281">
    <property type="entry name" value="Sigma70_r4_2"/>
    <property type="match status" value="1"/>
</dbReference>
<feature type="domain" description="RNA polymerase sigma factor 70 region 4 type 2" evidence="6">
    <location>
        <begin position="124"/>
        <end position="176"/>
    </location>
</feature>
<organism evidence="7 8">
    <name type="scientific">Chitinophaga silvatica</name>
    <dbReference type="NCBI Taxonomy" id="2282649"/>
    <lineage>
        <taxon>Bacteria</taxon>
        <taxon>Pseudomonadati</taxon>
        <taxon>Bacteroidota</taxon>
        <taxon>Chitinophagia</taxon>
        <taxon>Chitinophagales</taxon>
        <taxon>Chitinophagaceae</taxon>
        <taxon>Chitinophaga</taxon>
    </lineage>
</organism>
<evidence type="ECO:0008006" key="9">
    <source>
        <dbReference type="Google" id="ProtNLM"/>
    </source>
</evidence>
<keyword evidence="2" id="KW-0805">Transcription regulation</keyword>
<feature type="domain" description="RNA polymerase sigma-70 region 2" evidence="5">
    <location>
        <begin position="27"/>
        <end position="91"/>
    </location>
</feature>
<protein>
    <recommendedName>
        <fullName evidence="9">RNA polymerase sigma-70 factor, ECF subfamily</fullName>
    </recommendedName>
</protein>
<dbReference type="Pfam" id="PF04542">
    <property type="entry name" value="Sigma70_r2"/>
    <property type="match status" value="1"/>
</dbReference>